<dbReference type="Proteomes" id="UP000263753">
    <property type="component" value="Chromosome"/>
</dbReference>
<dbReference type="AlphaFoldDB" id="A0A3B7M6B4"/>
<proteinExistence type="predicted"/>
<evidence type="ECO:0000313" key="1">
    <source>
        <dbReference type="EMBL" id="AXY57969.1"/>
    </source>
</evidence>
<accession>A0A3B7M6B4</accession>
<dbReference type="KEGG" id="achi:CDG60_16215"/>
<protein>
    <submittedName>
        <fullName evidence="1">Uncharacterized protein</fullName>
    </submittedName>
</protein>
<sequence length="288" mass="32737">MIRKKTIKISLYVSIMISVLLLGTVWATPGTVSPAQVVGVFWQPTLQTRPSGNWDLLGVRTFVPQFGVVDGKSWVPTQNIPQWNPLPDWKKVQQNAWAKHLILGLSGEYDEKQARANVARHGEMSLQFIQEQQLTQKPTAYYFPVEADPSWLGVGLLGQTLKTLPKPLWVSIYSAKAEPAAYDLWLGSWLPEQTQVFFQDGVGTGVRTPVQAKKILENLQHKFGKERIVLVVEAFRPKRGGGFRAAYPWEIIQQLNTYQNQKVYIFDGPHYLSRPSVYMIALWQKMNT</sequence>
<gene>
    <name evidence="1" type="ORF">CDG60_16215</name>
</gene>
<organism evidence="1 2">
    <name type="scientific">Acinetobacter chinensis</name>
    <dbReference type="NCBI Taxonomy" id="2004650"/>
    <lineage>
        <taxon>Bacteria</taxon>
        <taxon>Pseudomonadati</taxon>
        <taxon>Pseudomonadota</taxon>
        <taxon>Gammaproteobacteria</taxon>
        <taxon>Moraxellales</taxon>
        <taxon>Moraxellaceae</taxon>
        <taxon>Acinetobacter</taxon>
    </lineage>
</organism>
<name>A0A3B7M6B4_9GAMM</name>
<dbReference type="RefSeq" id="WP_087512860.1">
    <property type="nucleotide sequence ID" value="NZ_CP032134.1"/>
</dbReference>
<dbReference type="EMBL" id="CP032134">
    <property type="protein sequence ID" value="AXY57969.1"/>
    <property type="molecule type" value="Genomic_DNA"/>
</dbReference>
<reference evidence="2" key="1">
    <citation type="submission" date="2018-09" db="EMBL/GenBank/DDBJ databases">
        <title>The complete genome of Acinetobacter sp. strain WCHAc010005.</title>
        <authorList>
            <person name="Hu Y."/>
            <person name="Long H."/>
            <person name="Feng Y."/>
            <person name="Zong Z."/>
        </authorList>
    </citation>
    <scope>NUCLEOTIDE SEQUENCE [LARGE SCALE GENOMIC DNA]</scope>
    <source>
        <strain evidence="2">WCHAc010005</strain>
    </source>
</reference>
<evidence type="ECO:0000313" key="2">
    <source>
        <dbReference type="Proteomes" id="UP000263753"/>
    </source>
</evidence>